<evidence type="ECO:0000256" key="8">
    <source>
        <dbReference type="ARBA" id="ARBA00037998"/>
    </source>
</evidence>
<comment type="similarity">
    <text evidence="8">Belongs to the binding-protein-dependent transport system permease family. LivHM subfamily.</text>
</comment>
<sequence length="362" mass="39177">MALRELLSLKNSEDQAVMDLDIALILGQDGITSGAIYALLALCILLVFTVTRILLIPLGEFSVFGALTLAAIQAGTPSHIVWLLVVFFAVQLLIDIYTSLKNKTPFHLKSHSFWAVYIALVVSAMYLLPLASLPMLIQVLLALAVITPLGPQIYRLFFQPLVAAKSLVLLIVSIAVHVALVGIGLLIFGPDGAQTKPFSDAVYQMGSLAVNSQTLYILVAFFSMIIVLWYFFGKTLYGKALRATAVNRVGAQLMGISPIFAGKITFAMAAFMGAFAGILIAPITTLYYDSGFIISLKGFVGAIIGGLVSFPVAAVGSVAVGIIEAFSMFWASDYKEIIVFTLIFPFLLWKSLTSRHIEEDHE</sequence>
<feature type="transmembrane region" description="Helical" evidence="9">
    <location>
        <begin position="30"/>
        <end position="48"/>
    </location>
</feature>
<feature type="transmembrane region" description="Helical" evidence="9">
    <location>
        <begin position="112"/>
        <end position="129"/>
    </location>
</feature>
<dbReference type="Proteomes" id="UP000243661">
    <property type="component" value="Unassembled WGS sequence"/>
</dbReference>
<evidence type="ECO:0000256" key="4">
    <source>
        <dbReference type="ARBA" id="ARBA00022692"/>
    </source>
</evidence>
<gene>
    <name evidence="10" type="ORF">GA0116959_11257</name>
</gene>
<evidence type="ECO:0000256" key="2">
    <source>
        <dbReference type="ARBA" id="ARBA00022448"/>
    </source>
</evidence>
<accession>A0A1C4GX54</accession>
<evidence type="ECO:0000256" key="9">
    <source>
        <dbReference type="SAM" id="Phobius"/>
    </source>
</evidence>
<feature type="transmembrane region" description="Helical" evidence="9">
    <location>
        <begin position="80"/>
        <end position="100"/>
    </location>
</feature>
<feature type="transmembrane region" description="Helical" evidence="9">
    <location>
        <begin position="299"/>
        <end position="322"/>
    </location>
</feature>
<feature type="transmembrane region" description="Helical" evidence="9">
    <location>
        <begin position="264"/>
        <end position="287"/>
    </location>
</feature>
<keyword evidence="3" id="KW-1003">Cell membrane</keyword>
<keyword evidence="2" id="KW-0813">Transport</keyword>
<dbReference type="GO" id="GO:0005886">
    <property type="term" value="C:plasma membrane"/>
    <property type="evidence" value="ECO:0007669"/>
    <property type="project" value="UniProtKB-SubCell"/>
</dbReference>
<evidence type="ECO:0000256" key="5">
    <source>
        <dbReference type="ARBA" id="ARBA00022970"/>
    </source>
</evidence>
<evidence type="ECO:0000313" key="10">
    <source>
        <dbReference type="EMBL" id="SCC72784.1"/>
    </source>
</evidence>
<keyword evidence="6 9" id="KW-1133">Transmembrane helix</keyword>
<dbReference type="GO" id="GO:0006865">
    <property type="term" value="P:amino acid transport"/>
    <property type="evidence" value="ECO:0007669"/>
    <property type="project" value="UniProtKB-KW"/>
</dbReference>
<dbReference type="PANTHER" id="PTHR11795:SF450">
    <property type="entry name" value="ABC TRANSPORTER PERMEASE PROTEIN"/>
    <property type="match status" value="1"/>
</dbReference>
<dbReference type="PANTHER" id="PTHR11795">
    <property type="entry name" value="BRANCHED-CHAIN AMINO ACID TRANSPORT SYSTEM PERMEASE PROTEIN LIVH"/>
    <property type="match status" value="1"/>
</dbReference>
<evidence type="ECO:0000256" key="1">
    <source>
        <dbReference type="ARBA" id="ARBA00004429"/>
    </source>
</evidence>
<evidence type="ECO:0000256" key="7">
    <source>
        <dbReference type="ARBA" id="ARBA00023136"/>
    </source>
</evidence>
<dbReference type="Pfam" id="PF02653">
    <property type="entry name" value="BPD_transp_2"/>
    <property type="match status" value="1"/>
</dbReference>
<evidence type="ECO:0000256" key="6">
    <source>
        <dbReference type="ARBA" id="ARBA00022989"/>
    </source>
</evidence>
<feature type="transmembrane region" description="Helical" evidence="9">
    <location>
        <begin position="135"/>
        <end position="154"/>
    </location>
</feature>
<dbReference type="InterPro" id="IPR001851">
    <property type="entry name" value="ABC_transp_permease"/>
</dbReference>
<dbReference type="AlphaFoldDB" id="A0A1C4GX54"/>
<organism evidence="10 11">
    <name type="scientific">Acinetobacter albensis</name>
    <dbReference type="NCBI Taxonomy" id="1673609"/>
    <lineage>
        <taxon>Bacteria</taxon>
        <taxon>Pseudomonadati</taxon>
        <taxon>Pseudomonadota</taxon>
        <taxon>Gammaproteobacteria</taxon>
        <taxon>Moraxellales</taxon>
        <taxon>Moraxellaceae</taxon>
        <taxon>Acinetobacter</taxon>
    </lineage>
</organism>
<keyword evidence="5" id="KW-0029">Amino-acid transport</keyword>
<protein>
    <submittedName>
        <fullName evidence="10">Amino acid/amide ABC transporter membrane protein 1, HAAT family</fullName>
    </submittedName>
</protein>
<evidence type="ECO:0000256" key="3">
    <source>
        <dbReference type="ARBA" id="ARBA00022475"/>
    </source>
</evidence>
<feature type="transmembrane region" description="Helical" evidence="9">
    <location>
        <begin position="208"/>
        <end position="232"/>
    </location>
</feature>
<reference evidence="10 11" key="1">
    <citation type="submission" date="2016-08" db="EMBL/GenBank/DDBJ databases">
        <authorList>
            <person name="Seilhamer J.J."/>
        </authorList>
    </citation>
    <scope>NUCLEOTIDE SEQUENCE [LARGE SCALE GENOMIC DNA]</scope>
    <source>
        <strain evidence="10 11">ANC 4874</strain>
    </source>
</reference>
<dbReference type="InterPro" id="IPR052157">
    <property type="entry name" value="BCAA_transport_permease"/>
</dbReference>
<name>A0A1C4GX54_9GAMM</name>
<evidence type="ECO:0000313" key="11">
    <source>
        <dbReference type="Proteomes" id="UP000243661"/>
    </source>
</evidence>
<comment type="subcellular location">
    <subcellularLocation>
        <location evidence="1">Cell inner membrane</location>
        <topology evidence="1">Multi-pass membrane protein</topology>
    </subcellularLocation>
</comment>
<dbReference type="EMBL" id="FMBK01000012">
    <property type="protein sequence ID" value="SCC72784.1"/>
    <property type="molecule type" value="Genomic_DNA"/>
</dbReference>
<keyword evidence="4 9" id="KW-0812">Transmembrane</keyword>
<feature type="transmembrane region" description="Helical" evidence="9">
    <location>
        <begin position="166"/>
        <end position="188"/>
    </location>
</feature>
<dbReference type="GO" id="GO:0022857">
    <property type="term" value="F:transmembrane transporter activity"/>
    <property type="evidence" value="ECO:0007669"/>
    <property type="project" value="InterPro"/>
</dbReference>
<keyword evidence="7 9" id="KW-0472">Membrane</keyword>
<proteinExistence type="inferred from homology"/>
<dbReference type="CDD" id="cd06582">
    <property type="entry name" value="TM_PBP1_LivH_like"/>
    <property type="match status" value="1"/>
</dbReference>